<evidence type="ECO:0000313" key="1">
    <source>
        <dbReference type="EMBL" id="WVZ54220.1"/>
    </source>
</evidence>
<reference evidence="1 2" key="1">
    <citation type="submission" date="2024-02" db="EMBL/GenBank/DDBJ databases">
        <title>High-quality chromosome-scale genome assembly of Pensacola bahiagrass (Paspalum notatum Flugge var. saurae).</title>
        <authorList>
            <person name="Vega J.M."/>
            <person name="Podio M."/>
            <person name="Orjuela J."/>
            <person name="Siena L.A."/>
            <person name="Pessino S.C."/>
            <person name="Combes M.C."/>
            <person name="Mariac C."/>
            <person name="Albertini E."/>
            <person name="Pupilli F."/>
            <person name="Ortiz J.P.A."/>
            <person name="Leblanc O."/>
        </authorList>
    </citation>
    <scope>NUCLEOTIDE SEQUENCE [LARGE SCALE GENOMIC DNA]</scope>
    <source>
        <strain evidence="1">R1</strain>
        <tissue evidence="1">Leaf</tissue>
    </source>
</reference>
<sequence>MVTSGVAVLTVGEEDAARVRGTASQQVGASSTCLMSSSPLPWTNSSQNGSGSRSIPRVSSLVWRSAAAASRRLVQVVAASSAASPAALLVVAAPIRHRLDAASFSLPSGRSSGREDPRRKRPVFCVVLASQARKRNRERETCKWAMAVRETGE</sequence>
<evidence type="ECO:0000313" key="2">
    <source>
        <dbReference type="Proteomes" id="UP001341281"/>
    </source>
</evidence>
<dbReference type="AlphaFoldDB" id="A0AAQ3PPB2"/>
<feature type="non-terminal residue" evidence="1">
    <location>
        <position position="1"/>
    </location>
</feature>
<dbReference type="Proteomes" id="UP001341281">
    <property type="component" value="Chromosome 01"/>
</dbReference>
<gene>
    <name evidence="1" type="ORF">U9M48_005053</name>
</gene>
<keyword evidence="2" id="KW-1185">Reference proteome</keyword>
<proteinExistence type="predicted"/>
<protein>
    <submittedName>
        <fullName evidence="1">Uncharacterized protein</fullName>
    </submittedName>
</protein>
<organism evidence="1 2">
    <name type="scientific">Paspalum notatum var. saurae</name>
    <dbReference type="NCBI Taxonomy" id="547442"/>
    <lineage>
        <taxon>Eukaryota</taxon>
        <taxon>Viridiplantae</taxon>
        <taxon>Streptophyta</taxon>
        <taxon>Embryophyta</taxon>
        <taxon>Tracheophyta</taxon>
        <taxon>Spermatophyta</taxon>
        <taxon>Magnoliopsida</taxon>
        <taxon>Liliopsida</taxon>
        <taxon>Poales</taxon>
        <taxon>Poaceae</taxon>
        <taxon>PACMAD clade</taxon>
        <taxon>Panicoideae</taxon>
        <taxon>Andropogonodae</taxon>
        <taxon>Paspaleae</taxon>
        <taxon>Paspalinae</taxon>
        <taxon>Paspalum</taxon>
    </lineage>
</organism>
<accession>A0AAQ3PPB2</accession>
<dbReference type="EMBL" id="CP144745">
    <property type="protein sequence ID" value="WVZ54220.1"/>
    <property type="molecule type" value="Genomic_DNA"/>
</dbReference>
<name>A0AAQ3PPB2_PASNO</name>